<dbReference type="RefSeq" id="WP_176454870.1">
    <property type="nucleotide sequence ID" value="NZ_LK031773.1"/>
</dbReference>
<gene>
    <name evidence="1" type="ORF">CSEC_p0081</name>
</gene>
<protein>
    <submittedName>
        <fullName evidence="1">Uncharacterized protein</fullName>
    </submittedName>
</protein>
<evidence type="ECO:0000313" key="1">
    <source>
        <dbReference type="EMBL" id="CDR35352.1"/>
    </source>
</evidence>
<organism evidence="1">
    <name type="scientific">Candidatus Criblamydia sequanensis CRIB-18</name>
    <dbReference type="NCBI Taxonomy" id="1437425"/>
    <lineage>
        <taxon>Bacteria</taxon>
        <taxon>Pseudomonadati</taxon>
        <taxon>Chlamydiota</taxon>
        <taxon>Chlamydiia</taxon>
        <taxon>Parachlamydiales</taxon>
        <taxon>Candidatus Criblamydiaceae</taxon>
        <taxon>Candidatus Criblamydia</taxon>
    </lineage>
</organism>
<keyword evidence="1" id="KW-0614">Plasmid</keyword>
<dbReference type="EMBL" id="LK031773">
    <property type="protein sequence ID" value="CDR35352.1"/>
    <property type="molecule type" value="Genomic_DNA"/>
</dbReference>
<dbReference type="AlphaFoldDB" id="A0A090D1N4"/>
<reference evidence="1" key="2">
    <citation type="submission" date="2014-09" db="EMBL/GenBank/DDBJ databases">
        <title>Criblamydia sequanensis harbors a mega-plasmid encoding arsenite resistance.</title>
        <authorList>
            <person name="Bertelli C."/>
            <person name="Goesmann A."/>
            <person name="Greub G."/>
        </authorList>
    </citation>
    <scope>NUCLEOTIDE SEQUENCE [LARGE SCALE GENOMIC DNA]</scope>
    <source>
        <strain evidence="1">CRIB-18</strain>
        <plasmid evidence="1">1</plasmid>
    </source>
</reference>
<accession>A0A090D1N4</accession>
<reference evidence="1" key="1">
    <citation type="submission" date="2013-12" db="EMBL/GenBank/DDBJ databases">
        <authorList>
            <person name="Li W."/>
            <person name="Chetelat R.T."/>
        </authorList>
    </citation>
    <scope>NUCLEOTIDE SEQUENCE</scope>
    <source>
        <strain evidence="1">CRIB-18</strain>
        <plasmid evidence="1">1</plasmid>
    </source>
</reference>
<name>A0A090D1N4_9BACT</name>
<geneLocation type="plasmid" evidence="1">
    <name>1</name>
</geneLocation>
<proteinExistence type="predicted"/>
<sequence length="60" mass="6950">MKAKIISDTSFLTLEDRLNNFLNEVTANAWKLFDVKYDTYYQQGFELHSVLVLYGVEDAA</sequence>